<dbReference type="OMA" id="TYNELEF"/>
<dbReference type="EnsemblMetazoa" id="XM_038216588.1">
    <property type="protein sequence ID" value="XP_038072516.1"/>
    <property type="gene ID" value="LOC119741022"/>
</dbReference>
<dbReference type="GO" id="GO:0005737">
    <property type="term" value="C:cytoplasm"/>
    <property type="evidence" value="ECO:0007669"/>
    <property type="project" value="TreeGrafter"/>
</dbReference>
<proteinExistence type="predicted"/>
<keyword evidence="2" id="KW-0677">Repeat</keyword>
<name>A0A914BAP1_PATMI</name>
<dbReference type="InterPro" id="IPR003591">
    <property type="entry name" value="Leu-rich_rpt_typical-subtyp"/>
</dbReference>
<dbReference type="SUPFAM" id="SSF52058">
    <property type="entry name" value="L domain-like"/>
    <property type="match status" value="1"/>
</dbReference>
<keyword evidence="1" id="KW-0433">Leucine-rich repeat</keyword>
<dbReference type="Pfam" id="PF13855">
    <property type="entry name" value="LRR_8"/>
    <property type="match status" value="2"/>
</dbReference>
<dbReference type="Proteomes" id="UP000887568">
    <property type="component" value="Unplaced"/>
</dbReference>
<evidence type="ECO:0000313" key="3">
    <source>
        <dbReference type="EnsemblMetazoa" id="XP_038072517.1"/>
    </source>
</evidence>
<evidence type="ECO:0000313" key="4">
    <source>
        <dbReference type="Proteomes" id="UP000887568"/>
    </source>
</evidence>
<organism evidence="3 4">
    <name type="scientific">Patiria miniata</name>
    <name type="common">Bat star</name>
    <name type="synonym">Asterina miniata</name>
    <dbReference type="NCBI Taxonomy" id="46514"/>
    <lineage>
        <taxon>Eukaryota</taxon>
        <taxon>Metazoa</taxon>
        <taxon>Echinodermata</taxon>
        <taxon>Eleutherozoa</taxon>
        <taxon>Asterozoa</taxon>
        <taxon>Asteroidea</taxon>
        <taxon>Valvatacea</taxon>
        <taxon>Valvatida</taxon>
        <taxon>Asterinidae</taxon>
        <taxon>Patiria</taxon>
    </lineage>
</organism>
<keyword evidence="4" id="KW-1185">Reference proteome</keyword>
<dbReference type="GeneID" id="119741022"/>
<dbReference type="RefSeq" id="XP_038072517.1">
    <property type="nucleotide sequence ID" value="XM_038216589.1"/>
</dbReference>
<dbReference type="PROSITE" id="PS51450">
    <property type="entry name" value="LRR"/>
    <property type="match status" value="1"/>
</dbReference>
<dbReference type="InterPro" id="IPR001611">
    <property type="entry name" value="Leu-rich_rpt"/>
</dbReference>
<dbReference type="AlphaFoldDB" id="A0A914BAP1"/>
<dbReference type="InterPro" id="IPR032675">
    <property type="entry name" value="LRR_dom_sf"/>
</dbReference>
<sequence>MSRGKKKLNYEQQLDKDGNLGPALVMVGEDLDEIPTIDNNQSRRVIGVNVSNNKISELSVQLKGLKKLEFLILSGNLFTTLPPMIGQLASLRSLNLSNNQLSTLPEEMEDLDELQELILDSNKFDVIPPVLFKMPRLRELHMQHNNVQVIPPETTKMVGLRILVLDYNKITTVPAEVGQMKLQELWVQHNKVETSPDDLKISKLKLHDNPIDPIDQP</sequence>
<dbReference type="Gene3D" id="3.80.10.10">
    <property type="entry name" value="Ribonuclease Inhibitor"/>
    <property type="match status" value="1"/>
</dbReference>
<dbReference type="PANTHER" id="PTHR48051:SF1">
    <property type="entry name" value="RAS SUPPRESSOR PROTEIN 1"/>
    <property type="match status" value="1"/>
</dbReference>
<dbReference type="RefSeq" id="XP_038072516.1">
    <property type="nucleotide sequence ID" value="XM_038216588.1"/>
</dbReference>
<dbReference type="OrthoDB" id="428734at2759"/>
<dbReference type="EnsemblMetazoa" id="XM_038216589.1">
    <property type="protein sequence ID" value="XP_038072517.1"/>
    <property type="gene ID" value="LOC119741022"/>
</dbReference>
<dbReference type="PANTHER" id="PTHR48051">
    <property type="match status" value="1"/>
</dbReference>
<dbReference type="SMART" id="SM00369">
    <property type="entry name" value="LRR_TYP"/>
    <property type="match status" value="5"/>
</dbReference>
<evidence type="ECO:0000256" key="2">
    <source>
        <dbReference type="ARBA" id="ARBA00022737"/>
    </source>
</evidence>
<dbReference type="SMART" id="SM00364">
    <property type="entry name" value="LRR_BAC"/>
    <property type="match status" value="2"/>
</dbReference>
<dbReference type="InterPro" id="IPR050216">
    <property type="entry name" value="LRR_domain-containing"/>
</dbReference>
<reference evidence="3" key="1">
    <citation type="submission" date="2022-11" db="UniProtKB">
        <authorList>
            <consortium name="EnsemblMetazoa"/>
        </authorList>
    </citation>
    <scope>IDENTIFICATION</scope>
</reference>
<evidence type="ECO:0000256" key="1">
    <source>
        <dbReference type="ARBA" id="ARBA00022614"/>
    </source>
</evidence>
<protein>
    <submittedName>
        <fullName evidence="3">Uncharacterized protein</fullName>
    </submittedName>
</protein>
<accession>A0A914BAP1</accession>